<dbReference type="Proteomes" id="UP000029738">
    <property type="component" value="Unassembled WGS sequence"/>
</dbReference>
<dbReference type="PANTHER" id="PTHR34504">
    <property type="entry name" value="ANTITOXIN HICB"/>
    <property type="match status" value="1"/>
</dbReference>
<evidence type="ECO:0000313" key="2">
    <source>
        <dbReference type="EMBL" id="KIE11402.1"/>
    </source>
</evidence>
<dbReference type="InterPro" id="IPR049389">
    <property type="entry name" value="TTHA0281-like"/>
</dbReference>
<dbReference type="Pfam" id="PF05534">
    <property type="entry name" value="HicB"/>
    <property type="match status" value="1"/>
</dbReference>
<dbReference type="STRING" id="1479485.DA73_0223875"/>
<sequence length="126" mass="14052">MKTLNQKKKPIEKPSLEYYLNLQYPVTLYPDAEGGYVAQIKDLPGCLTQGETLEETMANINEARELWIETAHSAGDDIPLPSGDDSYSGKLLVRMPKSLHRRLAETAEREGVSLNQYIVSLLSAIT</sequence>
<dbReference type="InterPro" id="IPR051404">
    <property type="entry name" value="TA_system_antitoxin"/>
</dbReference>
<dbReference type="AlphaFoldDB" id="A0A0C1N9P3"/>
<dbReference type="OrthoDB" id="5419659at2"/>
<dbReference type="SUPFAM" id="SSF143100">
    <property type="entry name" value="TTHA1013/TTHA0281-like"/>
    <property type="match status" value="1"/>
</dbReference>
<dbReference type="EMBL" id="JHEG02000048">
    <property type="protein sequence ID" value="KIE11402.1"/>
    <property type="molecule type" value="Genomic_DNA"/>
</dbReference>
<dbReference type="Gene3D" id="3.30.160.250">
    <property type="match status" value="1"/>
</dbReference>
<name>A0A0C1N9P3_9CYAN</name>
<evidence type="ECO:0000313" key="3">
    <source>
        <dbReference type="Proteomes" id="UP000029738"/>
    </source>
</evidence>
<keyword evidence="3" id="KW-1185">Reference proteome</keyword>
<dbReference type="EMBL" id="JHEG04000001">
    <property type="protein sequence ID" value="KAF3887469.1"/>
    <property type="molecule type" value="Genomic_DNA"/>
</dbReference>
<dbReference type="Pfam" id="PF21748">
    <property type="entry name" value="UPF0150"/>
    <property type="match status" value="1"/>
</dbReference>
<dbReference type="InterPro" id="IPR008651">
    <property type="entry name" value="Uncharacterised_HicB"/>
</dbReference>
<dbReference type="GO" id="GO:0006355">
    <property type="term" value="P:regulation of DNA-templated transcription"/>
    <property type="evidence" value="ECO:0007669"/>
    <property type="project" value="InterPro"/>
</dbReference>
<proteinExistence type="predicted"/>
<dbReference type="SUPFAM" id="SSF47598">
    <property type="entry name" value="Ribbon-helix-helix"/>
    <property type="match status" value="1"/>
</dbReference>
<comment type="caution">
    <text evidence="2">The sequence shown here is derived from an EMBL/GenBank/DDBJ whole genome shotgun (WGS) entry which is preliminary data.</text>
</comment>
<dbReference type="RefSeq" id="WP_038086116.1">
    <property type="nucleotide sequence ID" value="NZ_JHEG04000001.1"/>
</dbReference>
<organism evidence="2">
    <name type="scientific">Tolypothrix bouteillei VB521301</name>
    <dbReference type="NCBI Taxonomy" id="1479485"/>
    <lineage>
        <taxon>Bacteria</taxon>
        <taxon>Bacillati</taxon>
        <taxon>Cyanobacteriota</taxon>
        <taxon>Cyanophyceae</taxon>
        <taxon>Nostocales</taxon>
        <taxon>Tolypothrichaceae</taxon>
        <taxon>Tolypothrix</taxon>
    </lineage>
</organism>
<reference evidence="1" key="2">
    <citation type="submission" date="2019-11" db="EMBL/GenBank/DDBJ databases">
        <title>Improved Assembly of Tolypothrix boutellei genome.</title>
        <authorList>
            <person name="Sarangi A.N."/>
            <person name="Mukherjee M."/>
            <person name="Ghosh S."/>
            <person name="Singh D."/>
            <person name="Das A."/>
            <person name="Kant S."/>
            <person name="Prusty A."/>
            <person name="Tripathy S."/>
        </authorList>
    </citation>
    <scope>NUCLEOTIDE SEQUENCE</scope>
    <source>
        <strain evidence="1">VB521301</strain>
    </source>
</reference>
<protein>
    <submittedName>
        <fullName evidence="2">Antitoxin HicB</fullName>
    </submittedName>
    <submittedName>
        <fullName evidence="1">Type II toxin-antitoxin system HicB family antitoxin</fullName>
    </submittedName>
</protein>
<accession>A0A0C1N9P3</accession>
<reference evidence="2" key="1">
    <citation type="journal article" date="2015" name="Genome Announc.">
        <title>Draft Genome Sequence of Tolypothrix boutellei Strain VB521301.</title>
        <authorList>
            <person name="Chandrababunaidu M.M."/>
            <person name="Singh D."/>
            <person name="Sen D."/>
            <person name="Bhan S."/>
            <person name="Das S."/>
            <person name="Gupta A."/>
            <person name="Adhikary S.P."/>
            <person name="Tripathy S."/>
        </authorList>
    </citation>
    <scope>NUCLEOTIDE SEQUENCE</scope>
    <source>
        <strain evidence="2">VB521301</strain>
    </source>
</reference>
<gene>
    <name evidence="2" type="ORF">DA73_0223875</name>
    <name evidence="1" type="ORF">DA73_0400019730</name>
</gene>
<dbReference type="InterPro" id="IPR013321">
    <property type="entry name" value="Arc_rbn_hlx_hlx"/>
</dbReference>
<dbReference type="PANTHER" id="PTHR34504:SF2">
    <property type="entry name" value="UPF0150 PROTEIN SSL0259"/>
    <property type="match status" value="1"/>
</dbReference>
<dbReference type="InterPro" id="IPR010985">
    <property type="entry name" value="Ribbon_hlx_hlx"/>
</dbReference>
<evidence type="ECO:0000313" key="1">
    <source>
        <dbReference type="EMBL" id="KAF3887469.1"/>
    </source>
</evidence>
<dbReference type="InterPro" id="IPR035069">
    <property type="entry name" value="TTHA1013/TTHA0281-like"/>
</dbReference>
<dbReference type="Gene3D" id="1.10.1220.10">
    <property type="entry name" value="Met repressor-like"/>
    <property type="match status" value="1"/>
</dbReference>